<dbReference type="PANTHER" id="PTHR21310">
    <property type="entry name" value="AMINOGLYCOSIDE PHOSPHOTRANSFERASE-RELATED-RELATED"/>
    <property type="match status" value="1"/>
</dbReference>
<reference evidence="2 3" key="1">
    <citation type="submission" date="2015-07" db="EMBL/GenBank/DDBJ databases">
        <title>Emmonsia species relationships and genome sequence.</title>
        <authorList>
            <consortium name="The Broad Institute Genomics Platform"/>
            <person name="Cuomo C.A."/>
            <person name="Munoz J.F."/>
            <person name="Imamovic A."/>
            <person name="Priest M.E."/>
            <person name="Young S."/>
            <person name="Clay O.K."/>
            <person name="McEwen J.G."/>
        </authorList>
    </citation>
    <scope>NUCLEOTIDE SEQUENCE [LARGE SCALE GENOMIC DNA]</scope>
    <source>
        <strain evidence="2 3">UAMH 9510</strain>
    </source>
</reference>
<dbReference type="VEuPathDB" id="FungiDB:AJ78_08123"/>
<feature type="domain" description="Aminoglycoside phosphotransferase" evidence="1">
    <location>
        <begin position="32"/>
        <end position="226"/>
    </location>
</feature>
<evidence type="ECO:0000313" key="2">
    <source>
        <dbReference type="EMBL" id="OJD11018.1"/>
    </source>
</evidence>
<proteinExistence type="predicted"/>
<dbReference type="PANTHER" id="PTHR21310:SF15">
    <property type="entry name" value="AMINOGLYCOSIDE PHOSPHOTRANSFERASE DOMAIN-CONTAINING PROTEIN"/>
    <property type="match status" value="1"/>
</dbReference>
<dbReference type="InterPro" id="IPR051678">
    <property type="entry name" value="AGP_Transferase"/>
</dbReference>
<keyword evidence="3" id="KW-1185">Reference proteome</keyword>
<sequence>MGEITGFTDFLSGISRLRPGIQWSLPESTPRRGGSHDVYKVLFQDSTQWAARVCHDPDDWESDLRALEKFTYIKRKCPEIKAPDIFFEDYVLYSEWLPGRPLAIWNSQIALAQRHRLLDDLADFLLQLWTVPGPASMMSTPSSLPYSTWLTDSLDRALRRTLSGTAKWGNAVDYLIIRSMIPSYAKWDNYIELGFAHGDLNSYNIMIDANFQLTGVIDWDWIHIAPIPAVIHHPWFIADIPGWNNDGVALGESFEADRAYLEHEVRKKEIAQHSATKVSDLLSDSTERLFFQSAFHFKGIHEKFVKLYCAHTEENFRAAKSQLDAVLTEYPTWNDLLGVIKVRDIFSRGLNCLP</sequence>
<dbReference type="AlphaFoldDB" id="A0A1J9P571"/>
<dbReference type="InterPro" id="IPR011009">
    <property type="entry name" value="Kinase-like_dom_sf"/>
</dbReference>
<gene>
    <name evidence="2" type="ORF">AJ78_08123</name>
</gene>
<name>A0A1J9P571_9EURO</name>
<dbReference type="SUPFAM" id="SSF56112">
    <property type="entry name" value="Protein kinase-like (PK-like)"/>
    <property type="match status" value="1"/>
</dbReference>
<comment type="caution">
    <text evidence="2">The sequence shown here is derived from an EMBL/GenBank/DDBJ whole genome shotgun (WGS) entry which is preliminary data.</text>
</comment>
<accession>A0A1J9P571</accession>
<dbReference type="InterPro" id="IPR002575">
    <property type="entry name" value="Aminoglycoside_PTrfase"/>
</dbReference>
<dbReference type="EMBL" id="LGRN01000631">
    <property type="protein sequence ID" value="OJD11018.1"/>
    <property type="molecule type" value="Genomic_DNA"/>
</dbReference>
<evidence type="ECO:0000259" key="1">
    <source>
        <dbReference type="Pfam" id="PF01636"/>
    </source>
</evidence>
<organism evidence="2 3">
    <name type="scientific">Emergomyces pasteurianus Ep9510</name>
    <dbReference type="NCBI Taxonomy" id="1447872"/>
    <lineage>
        <taxon>Eukaryota</taxon>
        <taxon>Fungi</taxon>
        <taxon>Dikarya</taxon>
        <taxon>Ascomycota</taxon>
        <taxon>Pezizomycotina</taxon>
        <taxon>Eurotiomycetes</taxon>
        <taxon>Eurotiomycetidae</taxon>
        <taxon>Onygenales</taxon>
        <taxon>Ajellomycetaceae</taxon>
        <taxon>Emergomyces</taxon>
    </lineage>
</organism>
<dbReference type="Gene3D" id="3.90.1200.10">
    <property type="match status" value="1"/>
</dbReference>
<evidence type="ECO:0000313" key="3">
    <source>
        <dbReference type="Proteomes" id="UP000182235"/>
    </source>
</evidence>
<dbReference type="Proteomes" id="UP000182235">
    <property type="component" value="Unassembled WGS sequence"/>
</dbReference>
<dbReference type="OrthoDB" id="2906425at2759"/>
<protein>
    <recommendedName>
        <fullName evidence="1">Aminoglycoside phosphotransferase domain-containing protein</fullName>
    </recommendedName>
</protein>
<dbReference type="Pfam" id="PF01636">
    <property type="entry name" value="APH"/>
    <property type="match status" value="1"/>
</dbReference>